<dbReference type="Proteomes" id="UP001159363">
    <property type="component" value="Chromosome 8"/>
</dbReference>
<comment type="caution">
    <text evidence="1">The sequence shown here is derived from an EMBL/GenBank/DDBJ whole genome shotgun (WGS) entry which is preliminary data.</text>
</comment>
<name>A0ABQ9GVG6_9NEOP</name>
<proteinExistence type="predicted"/>
<reference evidence="1 2" key="1">
    <citation type="submission" date="2023-02" db="EMBL/GenBank/DDBJ databases">
        <title>LHISI_Scaffold_Assembly.</title>
        <authorList>
            <person name="Stuart O.P."/>
            <person name="Cleave R."/>
            <person name="Magrath M.J.L."/>
            <person name="Mikheyev A.S."/>
        </authorList>
    </citation>
    <scope>NUCLEOTIDE SEQUENCE [LARGE SCALE GENOMIC DNA]</scope>
    <source>
        <strain evidence="1">Daus_M_001</strain>
        <tissue evidence="1">Leg muscle</tissue>
    </source>
</reference>
<dbReference type="EMBL" id="JARBHB010000009">
    <property type="protein sequence ID" value="KAJ8876030.1"/>
    <property type="molecule type" value="Genomic_DNA"/>
</dbReference>
<evidence type="ECO:0000313" key="1">
    <source>
        <dbReference type="EMBL" id="KAJ8876030.1"/>
    </source>
</evidence>
<accession>A0ABQ9GVG6</accession>
<gene>
    <name evidence="1" type="ORF">PR048_023938</name>
</gene>
<organism evidence="1 2">
    <name type="scientific">Dryococelus australis</name>
    <dbReference type="NCBI Taxonomy" id="614101"/>
    <lineage>
        <taxon>Eukaryota</taxon>
        <taxon>Metazoa</taxon>
        <taxon>Ecdysozoa</taxon>
        <taxon>Arthropoda</taxon>
        <taxon>Hexapoda</taxon>
        <taxon>Insecta</taxon>
        <taxon>Pterygota</taxon>
        <taxon>Neoptera</taxon>
        <taxon>Polyneoptera</taxon>
        <taxon>Phasmatodea</taxon>
        <taxon>Verophasmatodea</taxon>
        <taxon>Anareolatae</taxon>
        <taxon>Phasmatidae</taxon>
        <taxon>Eurycanthinae</taxon>
        <taxon>Dryococelus</taxon>
    </lineage>
</organism>
<sequence>MWFGIVMTCRPDCSAGEADHYCSAHAPGMHVRAPCARVVSAVPAGTDDLPWCSRLVHHQSGVQEALGLNPGWQSFVPRFTRVVGIVVLRRRLQRDATQHVVSLRPVHSTLGRTRFTSQHGCPRIFICGNCAGRCCWLEGFLRDLSSPLSLHFGTATYSCHFTLIGSRYLYVKRSPDLFTHSKLEHYHEILTCACIPRLLRPFARPCTKSAQPASALYECRVVRQCTDVSVRCHRKRILLGTPTPHPAGSGAKLERTVASKTRKGTAHELATENYVRVNQTTALQDHQSPTPASSSSMPPLSNVWHLVKGSQDSNGYSGVGSTDEWREEWRSEWIAKLACFRQTAIEDVQYVGAVVRLTLRL</sequence>
<evidence type="ECO:0000313" key="2">
    <source>
        <dbReference type="Proteomes" id="UP001159363"/>
    </source>
</evidence>
<keyword evidence="2" id="KW-1185">Reference proteome</keyword>
<protein>
    <submittedName>
        <fullName evidence="1">Uncharacterized protein</fullName>
    </submittedName>
</protein>